<organism evidence="1 2">
    <name type="scientific">Rotaria sordida</name>
    <dbReference type="NCBI Taxonomy" id="392033"/>
    <lineage>
        <taxon>Eukaryota</taxon>
        <taxon>Metazoa</taxon>
        <taxon>Spiralia</taxon>
        <taxon>Gnathifera</taxon>
        <taxon>Rotifera</taxon>
        <taxon>Eurotatoria</taxon>
        <taxon>Bdelloidea</taxon>
        <taxon>Philodinida</taxon>
        <taxon>Philodinidae</taxon>
        <taxon>Rotaria</taxon>
    </lineage>
</organism>
<reference evidence="1" key="1">
    <citation type="submission" date="2021-02" db="EMBL/GenBank/DDBJ databases">
        <authorList>
            <person name="Nowell W R."/>
        </authorList>
    </citation>
    <scope>NUCLEOTIDE SEQUENCE</scope>
</reference>
<name>A0A815XFS7_9BILA</name>
<dbReference type="Proteomes" id="UP000663870">
    <property type="component" value="Unassembled WGS sequence"/>
</dbReference>
<gene>
    <name evidence="1" type="ORF">JXQ802_LOCUS44051</name>
</gene>
<evidence type="ECO:0000313" key="2">
    <source>
        <dbReference type="Proteomes" id="UP000663870"/>
    </source>
</evidence>
<protein>
    <submittedName>
        <fullName evidence="1">Uncharacterized protein</fullName>
    </submittedName>
</protein>
<dbReference type="SUPFAM" id="SSF56399">
    <property type="entry name" value="ADP-ribosylation"/>
    <property type="match status" value="1"/>
</dbReference>
<sequence length="270" mass="30273">MIDPPQRELPAIEIETVQLHVAELAVSPPTIRPTVAEFVEQPHDALAVHTVCQQLTPANLRSTYMQVPTLPIIKAFRRVPKFAKFMPSCLTSAIHASSPKNGLVKEEVAAIKAYTAQCDVYTLLNQALRSEQLKNIRPWFSYLKLFHMAINKLKPKTGEYCRGENIDQSSKYQVGSIVTWVRKWGVTSLSALPSVCLGFAKPNYMGQYSGVLYSVLSYSARDISVFSNFPGEAESILLPDVNKPPSNSISPFKSTAKWKNNYPKKPYYYI</sequence>
<comment type="caution">
    <text evidence="1">The sequence shown here is derived from an EMBL/GenBank/DDBJ whole genome shotgun (WGS) entry which is preliminary data.</text>
</comment>
<accession>A0A815XFS7</accession>
<dbReference type="EMBL" id="CAJNOL010003302">
    <property type="protein sequence ID" value="CAF1556866.1"/>
    <property type="molecule type" value="Genomic_DNA"/>
</dbReference>
<dbReference type="Gene3D" id="3.90.176.10">
    <property type="entry name" value="Toxin ADP-ribosyltransferase, Chain A, domain 1"/>
    <property type="match status" value="1"/>
</dbReference>
<evidence type="ECO:0000313" key="1">
    <source>
        <dbReference type="EMBL" id="CAF1556866.1"/>
    </source>
</evidence>
<proteinExistence type="predicted"/>
<keyword evidence="2" id="KW-1185">Reference proteome</keyword>
<dbReference type="AlphaFoldDB" id="A0A815XFS7"/>